<feature type="compositionally biased region" description="Basic residues" evidence="1">
    <location>
        <begin position="12"/>
        <end position="23"/>
    </location>
</feature>
<evidence type="ECO:0000313" key="3">
    <source>
        <dbReference type="Proteomes" id="UP000801492"/>
    </source>
</evidence>
<organism evidence="2 3">
    <name type="scientific">Ignelater luminosus</name>
    <name type="common">Cucubano</name>
    <name type="synonym">Pyrophorus luminosus</name>
    <dbReference type="NCBI Taxonomy" id="2038154"/>
    <lineage>
        <taxon>Eukaryota</taxon>
        <taxon>Metazoa</taxon>
        <taxon>Ecdysozoa</taxon>
        <taxon>Arthropoda</taxon>
        <taxon>Hexapoda</taxon>
        <taxon>Insecta</taxon>
        <taxon>Pterygota</taxon>
        <taxon>Neoptera</taxon>
        <taxon>Endopterygota</taxon>
        <taxon>Coleoptera</taxon>
        <taxon>Polyphaga</taxon>
        <taxon>Elateriformia</taxon>
        <taxon>Elateroidea</taxon>
        <taxon>Elateridae</taxon>
        <taxon>Agrypninae</taxon>
        <taxon>Pyrophorini</taxon>
        <taxon>Ignelater</taxon>
    </lineage>
</organism>
<gene>
    <name evidence="2" type="ORF">ILUMI_13352</name>
</gene>
<feature type="region of interest" description="Disordered" evidence="1">
    <location>
        <begin position="1"/>
        <end position="65"/>
    </location>
</feature>
<evidence type="ECO:0000256" key="1">
    <source>
        <dbReference type="SAM" id="MobiDB-lite"/>
    </source>
</evidence>
<reference evidence="2" key="1">
    <citation type="submission" date="2019-08" db="EMBL/GenBank/DDBJ databases">
        <title>The genome of the North American firefly Photinus pyralis.</title>
        <authorList>
            <consortium name="Photinus pyralis genome working group"/>
            <person name="Fallon T.R."/>
            <person name="Sander Lower S.E."/>
            <person name="Weng J.-K."/>
        </authorList>
    </citation>
    <scope>NUCLEOTIDE SEQUENCE</scope>
    <source>
        <strain evidence="2">TRF0915ILg1</strain>
        <tissue evidence="2">Whole body</tissue>
    </source>
</reference>
<dbReference type="EMBL" id="VTPC01008449">
    <property type="protein sequence ID" value="KAF2892821.1"/>
    <property type="molecule type" value="Genomic_DNA"/>
</dbReference>
<proteinExistence type="predicted"/>
<name>A0A8K0CWE6_IGNLU</name>
<sequence>MGRTFPRSVWVKTRRNGRYKRRSLPPATESEDPPMQQEIAETIRKLKNNKSGRENPVTAEMPKTEGERLEVWQEERMPRKWKELMICPIHIKKERAMRENNRSIALMDIVYKIIAIAIKNKLNEVVEKEIGQYQCGFRKYRSVIDQIFTLKQVVNNNVE</sequence>
<evidence type="ECO:0000313" key="2">
    <source>
        <dbReference type="EMBL" id="KAF2892821.1"/>
    </source>
</evidence>
<dbReference type="OrthoDB" id="6761369at2759"/>
<dbReference type="PANTHER" id="PTHR19446">
    <property type="entry name" value="REVERSE TRANSCRIPTASES"/>
    <property type="match status" value="1"/>
</dbReference>
<protein>
    <recommendedName>
        <fullName evidence="4">Reverse transcriptase domain-containing protein</fullName>
    </recommendedName>
</protein>
<comment type="caution">
    <text evidence="2">The sequence shown here is derived from an EMBL/GenBank/DDBJ whole genome shotgun (WGS) entry which is preliminary data.</text>
</comment>
<dbReference type="Proteomes" id="UP000801492">
    <property type="component" value="Unassembled WGS sequence"/>
</dbReference>
<accession>A0A8K0CWE6</accession>
<keyword evidence="3" id="KW-1185">Reference proteome</keyword>
<evidence type="ECO:0008006" key="4">
    <source>
        <dbReference type="Google" id="ProtNLM"/>
    </source>
</evidence>
<dbReference type="AlphaFoldDB" id="A0A8K0CWE6"/>